<evidence type="ECO:0000313" key="2">
    <source>
        <dbReference type="EMBL" id="MES0875397.1"/>
    </source>
</evidence>
<accession>A0ABV2ADS3</accession>
<feature type="chain" id="PRO_5046789253" evidence="1">
    <location>
        <begin position="36"/>
        <end position="72"/>
    </location>
</feature>
<feature type="signal peptide" evidence="1">
    <location>
        <begin position="1"/>
        <end position="35"/>
    </location>
</feature>
<gene>
    <name evidence="2" type="ORF">ABSH63_15470</name>
</gene>
<organism evidence="2 3">
    <name type="scientific">Sinimarinibacterium thermocellulolyticum</name>
    <dbReference type="NCBI Taxonomy" id="3170016"/>
    <lineage>
        <taxon>Bacteria</taxon>
        <taxon>Pseudomonadati</taxon>
        <taxon>Pseudomonadota</taxon>
        <taxon>Gammaproteobacteria</taxon>
        <taxon>Nevskiales</taxon>
        <taxon>Nevskiaceae</taxon>
        <taxon>Sinimarinibacterium</taxon>
    </lineage>
</organism>
<dbReference type="EMBL" id="JBEPIJ010000032">
    <property type="protein sequence ID" value="MES0875397.1"/>
    <property type="molecule type" value="Genomic_DNA"/>
</dbReference>
<proteinExistence type="predicted"/>
<reference evidence="2 3" key="1">
    <citation type="submission" date="2024-06" db="EMBL/GenBank/DDBJ databases">
        <authorList>
            <person name="Li Z."/>
            <person name="Jiang Y."/>
        </authorList>
    </citation>
    <scope>NUCLEOTIDE SEQUENCE [LARGE SCALE GENOMIC DNA]</scope>
    <source>
        <strain evidence="2 3">HSW-8</strain>
    </source>
</reference>
<evidence type="ECO:0000256" key="1">
    <source>
        <dbReference type="SAM" id="SignalP"/>
    </source>
</evidence>
<name>A0ABV2ADS3_9GAMM</name>
<protein>
    <submittedName>
        <fullName evidence="2">Uncharacterized protein</fullName>
    </submittedName>
</protein>
<dbReference type="Proteomes" id="UP001465331">
    <property type="component" value="Unassembled WGS sequence"/>
</dbReference>
<dbReference type="RefSeq" id="WP_352890970.1">
    <property type="nucleotide sequence ID" value="NZ_JBEPIJ010000032.1"/>
</dbReference>
<comment type="caution">
    <text evidence="2">The sequence shown here is derived from an EMBL/GenBank/DDBJ whole genome shotgun (WGS) entry which is preliminary data.</text>
</comment>
<sequence>MKCVEWIDGVKRAFRFSPLVVFCSLMFGSPFAAFAATVPEVIDASNAWLARIRHQRADRRAWSTGGGFLVSE</sequence>
<evidence type="ECO:0000313" key="3">
    <source>
        <dbReference type="Proteomes" id="UP001465331"/>
    </source>
</evidence>
<keyword evidence="1" id="KW-0732">Signal</keyword>
<keyword evidence="3" id="KW-1185">Reference proteome</keyword>